<feature type="domain" description="NERD" evidence="1">
    <location>
        <begin position="14"/>
        <end position="117"/>
    </location>
</feature>
<dbReference type="AlphaFoldDB" id="A0A202E708"/>
<accession>A0A202E708</accession>
<evidence type="ECO:0000259" key="1">
    <source>
        <dbReference type="Pfam" id="PF08378"/>
    </source>
</evidence>
<reference evidence="2 3" key="1">
    <citation type="submission" date="2017-02" db="EMBL/GenBank/DDBJ databases">
        <title>Natronthermophilus aegyptiacus gen. nov.,sp. nov., an aerobic, extremely halophilic alkalithermophilic archaeon isolated from the athalassohaline Wadi An Natrun, Egypt.</title>
        <authorList>
            <person name="Zhao B."/>
        </authorList>
    </citation>
    <scope>NUCLEOTIDE SEQUENCE [LARGE SCALE GENOMIC DNA]</scope>
    <source>
        <strain evidence="2 3">CGMCC 1.3597</strain>
    </source>
</reference>
<proteinExistence type="predicted"/>
<protein>
    <recommendedName>
        <fullName evidence="1">NERD domain-containing protein</fullName>
    </recommendedName>
</protein>
<sequence>MEFIASLDPSDEAGEDAEQEVWDGLKEALGPDDTGIAYYKYPIIDKTSGQFDQEPDFVLFHQDLGLLVIECKGYQIGHIDRIDGYTWYLQGMGQNQSTPLGQARQQAMHLRSYFNRGDTSLVNEYGEVVVPSNQFVALPNITRKEWEARGFHELPSTPKVITGDELSPQALRRRLNDISIRRSLTDEVYADGRSILSGGPAITDDYTPPVTSTANKGALYERVQKGLRGLDQKQEAIGIQIPPLWFE</sequence>
<evidence type="ECO:0000313" key="2">
    <source>
        <dbReference type="EMBL" id="OVE84056.1"/>
    </source>
</evidence>
<dbReference type="Pfam" id="PF08378">
    <property type="entry name" value="NERD"/>
    <property type="match status" value="1"/>
</dbReference>
<evidence type="ECO:0000313" key="3">
    <source>
        <dbReference type="Proteomes" id="UP000196084"/>
    </source>
</evidence>
<comment type="caution">
    <text evidence="2">The sequence shown here is derived from an EMBL/GenBank/DDBJ whole genome shotgun (WGS) entry which is preliminary data.</text>
</comment>
<dbReference type="OrthoDB" id="62197at2157"/>
<dbReference type="InterPro" id="IPR011528">
    <property type="entry name" value="NERD"/>
</dbReference>
<name>A0A202E708_9EURY</name>
<dbReference type="RefSeq" id="WP_054863908.1">
    <property type="nucleotide sequence ID" value="NZ_MWPH01000002.1"/>
</dbReference>
<gene>
    <name evidence="2" type="ORF">B2G88_06360</name>
</gene>
<dbReference type="EMBL" id="MWPH01000002">
    <property type="protein sequence ID" value="OVE84056.1"/>
    <property type="molecule type" value="Genomic_DNA"/>
</dbReference>
<organism evidence="2 3">
    <name type="scientific">Natronolimnobius baerhuensis</name>
    <dbReference type="NCBI Taxonomy" id="253108"/>
    <lineage>
        <taxon>Archaea</taxon>
        <taxon>Methanobacteriati</taxon>
        <taxon>Methanobacteriota</taxon>
        <taxon>Stenosarchaea group</taxon>
        <taxon>Halobacteria</taxon>
        <taxon>Halobacteriales</taxon>
        <taxon>Natrialbaceae</taxon>
        <taxon>Natronolimnobius</taxon>
    </lineage>
</organism>
<keyword evidence="3" id="KW-1185">Reference proteome</keyword>
<dbReference type="Proteomes" id="UP000196084">
    <property type="component" value="Unassembled WGS sequence"/>
</dbReference>